<feature type="region of interest" description="Disordered" evidence="1">
    <location>
        <begin position="1"/>
        <end position="51"/>
    </location>
</feature>
<evidence type="ECO:0000313" key="2">
    <source>
        <dbReference type="EMBL" id="SFU49082.1"/>
    </source>
</evidence>
<dbReference type="AlphaFoldDB" id="A0A1I7GKS2"/>
<protein>
    <submittedName>
        <fullName evidence="2">Uncharacterized protein</fullName>
    </submittedName>
</protein>
<feature type="compositionally biased region" description="Basic and acidic residues" evidence="1">
    <location>
        <begin position="39"/>
        <end position="51"/>
    </location>
</feature>
<proteinExistence type="predicted"/>
<gene>
    <name evidence="2" type="ORF">SAMN05216480_10542</name>
</gene>
<dbReference type="RefSeq" id="WP_093024717.1">
    <property type="nucleotide sequence ID" value="NZ_FPBK01000005.1"/>
</dbReference>
<dbReference type="Proteomes" id="UP000199138">
    <property type="component" value="Unassembled WGS sequence"/>
</dbReference>
<accession>A0A1I7GKS2</accession>
<organism evidence="2 3">
    <name type="scientific">Pustulibacterium marinum</name>
    <dbReference type="NCBI Taxonomy" id="1224947"/>
    <lineage>
        <taxon>Bacteria</taxon>
        <taxon>Pseudomonadati</taxon>
        <taxon>Bacteroidota</taxon>
        <taxon>Flavobacteriia</taxon>
        <taxon>Flavobacteriales</taxon>
        <taxon>Flavobacteriaceae</taxon>
        <taxon>Pustulibacterium</taxon>
    </lineage>
</organism>
<keyword evidence="3" id="KW-1185">Reference proteome</keyword>
<dbReference type="EMBL" id="FPBK01000005">
    <property type="protein sequence ID" value="SFU49082.1"/>
    <property type="molecule type" value="Genomic_DNA"/>
</dbReference>
<reference evidence="2 3" key="1">
    <citation type="submission" date="2016-10" db="EMBL/GenBank/DDBJ databases">
        <authorList>
            <person name="de Groot N.N."/>
        </authorList>
    </citation>
    <scope>NUCLEOTIDE SEQUENCE [LARGE SCALE GENOMIC DNA]</scope>
    <source>
        <strain evidence="2 3">CGMCC 1.12333</strain>
    </source>
</reference>
<evidence type="ECO:0000313" key="3">
    <source>
        <dbReference type="Proteomes" id="UP000199138"/>
    </source>
</evidence>
<sequence>MTTTRTGSATVKNNSATAKTATNEKKATNSAKKATNAQKKQEEAKEEQAKKSVLKQIEKFEIKPLSAEERIERMQHFEALSKRYTALKTKANDLKTFGAGNDSISSKITFINQQGFEFTVQNSNVIATLVKAATIELETLLADTKNEVETFEI</sequence>
<evidence type="ECO:0000256" key="1">
    <source>
        <dbReference type="SAM" id="MobiDB-lite"/>
    </source>
</evidence>
<feature type="compositionally biased region" description="Polar residues" evidence="1">
    <location>
        <begin position="1"/>
        <end position="11"/>
    </location>
</feature>
<feature type="compositionally biased region" description="Low complexity" evidence="1">
    <location>
        <begin position="12"/>
        <end position="21"/>
    </location>
</feature>
<dbReference type="STRING" id="1224947.SAMN05216480_10542"/>
<name>A0A1I7GKS2_9FLAO</name>
<feature type="compositionally biased region" description="Low complexity" evidence="1">
    <location>
        <begin position="28"/>
        <end position="38"/>
    </location>
</feature>
<dbReference type="OrthoDB" id="1453677at2"/>